<comment type="caution">
    <text evidence="1">The sequence shown here is derived from an EMBL/GenBank/DDBJ whole genome shotgun (WGS) entry which is preliminary data.</text>
</comment>
<name>A0A1A7R6J7_9GAMM</name>
<evidence type="ECO:0000313" key="1">
    <source>
        <dbReference type="EMBL" id="OBX27496.1"/>
    </source>
</evidence>
<evidence type="ECO:0000313" key="2">
    <source>
        <dbReference type="Proteomes" id="UP000185753"/>
    </source>
</evidence>
<gene>
    <name evidence="1" type="ORF">A9J31_09685</name>
</gene>
<organism evidence="1 2">
    <name type="scientific">Acinetobacter gandensis</name>
    <dbReference type="NCBI Taxonomy" id="1443941"/>
    <lineage>
        <taxon>Bacteria</taxon>
        <taxon>Pseudomonadati</taxon>
        <taxon>Pseudomonadota</taxon>
        <taxon>Gammaproteobacteria</taxon>
        <taxon>Moraxellales</taxon>
        <taxon>Moraxellaceae</taxon>
        <taxon>Acinetobacter</taxon>
    </lineage>
</organism>
<accession>A0A1A7R6J7</accession>
<dbReference type="AlphaFoldDB" id="A0A1A7R6J7"/>
<reference evidence="2" key="1">
    <citation type="submission" date="2016-06" db="EMBL/GenBank/DDBJ databases">
        <authorList>
            <person name="Radolfova-Krizova L."/>
            <person name="Nemec A."/>
        </authorList>
    </citation>
    <scope>NUCLEOTIDE SEQUENCE [LARGE SCALE GENOMIC DNA]</scope>
    <source>
        <strain evidence="2">ANC 4275</strain>
    </source>
</reference>
<dbReference type="EMBL" id="LZDS01000029">
    <property type="protein sequence ID" value="OBX27496.1"/>
    <property type="molecule type" value="Genomic_DNA"/>
</dbReference>
<keyword evidence="2" id="KW-1185">Reference proteome</keyword>
<sequence length="65" mass="7442">MEDFLFMVIHLFTIFDSDKAVTLVFDLGSVEEATNTEEAGLFCHYYVNLFNHFSMCGLNAQINKV</sequence>
<dbReference type="Proteomes" id="UP000185753">
    <property type="component" value="Unassembled WGS sequence"/>
</dbReference>
<protein>
    <submittedName>
        <fullName evidence="1">Uncharacterized protein</fullName>
    </submittedName>
</protein>
<proteinExistence type="predicted"/>